<dbReference type="Proteomes" id="UP000610966">
    <property type="component" value="Unassembled WGS sequence"/>
</dbReference>
<feature type="transmembrane region" description="Helical" evidence="2">
    <location>
        <begin position="20"/>
        <end position="40"/>
    </location>
</feature>
<feature type="compositionally biased region" description="Low complexity" evidence="1">
    <location>
        <begin position="197"/>
        <end position="207"/>
    </location>
</feature>
<sequence length="360" mass="37790">MAAVCDGLSRCRTQFGPVLFVRPAISVLIAPIFGISLIRYGSPPIVRPMSIGNPSLGDVLARHGSPQQLLSALAERGILVAVRPDRSVVLGTTQSGDRVLLGYTAPATYARHRGSHSLSACDADTILDIQQVTGVREIVIDAAGPAAAAVPIDDLRRHLQSSRTGPTPAVSAMRSAATPAAYATGAMATVTRSQVAHAAPPAASGSPPSIPPLAAPPVPAPERVSAAPGSVPPARIPAPRQHLSGAMQVVDPGYRRTSHPILPALRVAVSELLRDYPHVHHVWISEARTVSGSWGLMLLVKVHTATGEDIVRDVHRRVRARLPQLAASGAPVLMARITDAHTERRMIEIGAHVVCPDARG</sequence>
<name>A0A8J3VZN5_9ACTN</name>
<protein>
    <submittedName>
        <fullName evidence="3">Uncharacterized protein</fullName>
    </submittedName>
</protein>
<keyword evidence="2" id="KW-0472">Membrane</keyword>
<keyword evidence="4" id="KW-1185">Reference proteome</keyword>
<feature type="compositionally biased region" description="Pro residues" evidence="1">
    <location>
        <begin position="208"/>
        <end position="220"/>
    </location>
</feature>
<proteinExistence type="predicted"/>
<evidence type="ECO:0000256" key="1">
    <source>
        <dbReference type="SAM" id="MobiDB-lite"/>
    </source>
</evidence>
<keyword evidence="2" id="KW-0812">Transmembrane</keyword>
<feature type="region of interest" description="Disordered" evidence="1">
    <location>
        <begin position="197"/>
        <end position="238"/>
    </location>
</feature>
<organism evidence="3 4">
    <name type="scientific">Sphaerimonospora thailandensis</name>
    <dbReference type="NCBI Taxonomy" id="795644"/>
    <lineage>
        <taxon>Bacteria</taxon>
        <taxon>Bacillati</taxon>
        <taxon>Actinomycetota</taxon>
        <taxon>Actinomycetes</taxon>
        <taxon>Streptosporangiales</taxon>
        <taxon>Streptosporangiaceae</taxon>
        <taxon>Sphaerimonospora</taxon>
    </lineage>
</organism>
<gene>
    <name evidence="3" type="ORF">Mth01_29050</name>
</gene>
<comment type="caution">
    <text evidence="3">The sequence shown here is derived from an EMBL/GenBank/DDBJ whole genome shotgun (WGS) entry which is preliminary data.</text>
</comment>
<keyword evidence="2" id="KW-1133">Transmembrane helix</keyword>
<reference evidence="3" key="1">
    <citation type="submission" date="2021-01" db="EMBL/GenBank/DDBJ databases">
        <title>Whole genome shotgun sequence of Sphaerimonospora thailandensis NBRC 107569.</title>
        <authorList>
            <person name="Komaki H."/>
            <person name="Tamura T."/>
        </authorList>
    </citation>
    <scope>NUCLEOTIDE SEQUENCE</scope>
    <source>
        <strain evidence="3">NBRC 107569</strain>
    </source>
</reference>
<dbReference type="AlphaFoldDB" id="A0A8J3VZN5"/>
<dbReference type="EMBL" id="BOOG01000024">
    <property type="protein sequence ID" value="GIH70652.1"/>
    <property type="molecule type" value="Genomic_DNA"/>
</dbReference>
<evidence type="ECO:0000256" key="2">
    <source>
        <dbReference type="SAM" id="Phobius"/>
    </source>
</evidence>
<evidence type="ECO:0000313" key="3">
    <source>
        <dbReference type="EMBL" id="GIH70652.1"/>
    </source>
</evidence>
<accession>A0A8J3VZN5</accession>
<evidence type="ECO:0000313" key="4">
    <source>
        <dbReference type="Proteomes" id="UP000610966"/>
    </source>
</evidence>